<comment type="caution">
    <text evidence="1">The sequence shown here is derived from an EMBL/GenBank/DDBJ whole genome shotgun (WGS) entry which is preliminary data.</text>
</comment>
<reference evidence="1" key="1">
    <citation type="submission" date="2022-07" db="EMBL/GenBank/DDBJ databases">
        <title>Genome analysis of Parmales, a sister group of diatoms, reveals the evolutionary specialization of diatoms from phago-mixotrophs to photoautotrophs.</title>
        <authorList>
            <person name="Ban H."/>
            <person name="Sato S."/>
            <person name="Yoshikawa S."/>
            <person name="Kazumasa Y."/>
            <person name="Nakamura Y."/>
            <person name="Ichinomiya M."/>
            <person name="Saitoh K."/>
            <person name="Sato N."/>
            <person name="Blanc-Mathieu R."/>
            <person name="Endo H."/>
            <person name="Kuwata A."/>
            <person name="Ogata H."/>
        </authorList>
    </citation>
    <scope>NUCLEOTIDE SEQUENCE</scope>
</reference>
<evidence type="ECO:0000313" key="2">
    <source>
        <dbReference type="Proteomes" id="UP001165082"/>
    </source>
</evidence>
<dbReference type="Pfam" id="PF20102">
    <property type="entry name" value="DUF6492"/>
    <property type="match status" value="1"/>
</dbReference>
<dbReference type="OrthoDB" id="195004at2759"/>
<keyword evidence="2" id="KW-1185">Reference proteome</keyword>
<protein>
    <submittedName>
        <fullName evidence="1">Uncharacterized protein</fullName>
    </submittedName>
</protein>
<organism evidence="1 2">
    <name type="scientific">Triparma retinervis</name>
    <dbReference type="NCBI Taxonomy" id="2557542"/>
    <lineage>
        <taxon>Eukaryota</taxon>
        <taxon>Sar</taxon>
        <taxon>Stramenopiles</taxon>
        <taxon>Ochrophyta</taxon>
        <taxon>Bolidophyceae</taxon>
        <taxon>Parmales</taxon>
        <taxon>Triparmaceae</taxon>
        <taxon>Triparma</taxon>
    </lineage>
</organism>
<dbReference type="InterPro" id="IPR045499">
    <property type="entry name" value="DUF6492"/>
</dbReference>
<name>A0A9W6ZR40_9STRA</name>
<dbReference type="AlphaFoldDB" id="A0A9W6ZR40"/>
<accession>A0A9W6ZR40</accession>
<dbReference type="Proteomes" id="UP001165082">
    <property type="component" value="Unassembled WGS sequence"/>
</dbReference>
<gene>
    <name evidence="1" type="ORF">TrRE_jg1834</name>
</gene>
<sequence length="244" mass="26865">MSVPRSSLKTVCYLVDAEPPACGKFEVMVKSEEGGVIKTWISLEIKGERGRGGGPRFVTGIILDEEGGLVATSGVKKVHPDWWLGSGTLTGLPVDVNNEALMGDEKMGIGVTPAVMSTAGAMMAVGRIKTVAGGEGVGWEDNWIGSFESLWWSEYTTYKLALDAYGVWDTLHERFEDIQVTCWNVWWKGDLPWKAEEIFKQQEVCEEGEGGEEGKHRCLFSVVQSTSGVRWQEIEKQMVDLGVL</sequence>
<proteinExistence type="predicted"/>
<dbReference type="EMBL" id="BRXZ01003585">
    <property type="protein sequence ID" value="GMH57786.1"/>
    <property type="molecule type" value="Genomic_DNA"/>
</dbReference>
<evidence type="ECO:0000313" key="1">
    <source>
        <dbReference type="EMBL" id="GMH57786.1"/>
    </source>
</evidence>